<feature type="domain" description="Putative sugar diacid recognition" evidence="1">
    <location>
        <begin position="5"/>
        <end position="134"/>
    </location>
</feature>
<sequence length="359" mass="41549">MMRVDKRLATQIVQTVKDVCEKDINFIDPNGMIFASTCPDRIGQFHEIGYEVSKNSKMIEVDNDNEYEGTHSGVNLPLIHHGQLIAVIGISGNPNEVRKFAYLAIRITKLLIREQELQADSRSKQEKINYIVRNLTMETPSNPLYLKELLNEFHLSKEAFMYVASIRFHSHMNTDNPSVIEADFFKILSSLTLDLFYFEYPNDYILLIPEDKLTTFLMKCQKYTKIYPMVLQIGIGSKEQIGSLNSSYKKSQIARRSLKYRKGSIACFDELDIELLFGEITDSSQKLFTDKILSSISKDDQELLRIYYEEDMSLSKTCDRIFHHKNTLQYKLNKIADLCGYNPRHFRDAVVLYLALIQS</sequence>
<evidence type="ECO:0000259" key="1">
    <source>
        <dbReference type="Pfam" id="PF05651"/>
    </source>
</evidence>
<dbReference type="InterPro" id="IPR042070">
    <property type="entry name" value="PucR_C-HTH_sf"/>
</dbReference>
<dbReference type="InterPro" id="IPR008599">
    <property type="entry name" value="Diacid_rec"/>
</dbReference>
<dbReference type="InterPro" id="IPR025736">
    <property type="entry name" value="PucR_C-HTH_dom"/>
</dbReference>
<evidence type="ECO:0000313" key="4">
    <source>
        <dbReference type="Proteomes" id="UP001243496"/>
    </source>
</evidence>
<dbReference type="PANTHER" id="PTHR33744:SF16">
    <property type="entry name" value="CARBOHYDRATE DIACID REGULATOR"/>
    <property type="match status" value="1"/>
</dbReference>
<dbReference type="Proteomes" id="UP001243496">
    <property type="component" value="Chromosome"/>
</dbReference>
<proteinExistence type="predicted"/>
<accession>A0AAQ3JIY5</accession>
<name>A0AAQ3JIY5_ANAHA</name>
<protein>
    <submittedName>
        <fullName evidence="3">Sugar diacid recognition domain-containing protein</fullName>
    </submittedName>
</protein>
<dbReference type="Pfam" id="PF05651">
    <property type="entry name" value="Diacid_rec"/>
    <property type="match status" value="1"/>
</dbReference>
<dbReference type="InterPro" id="IPR051448">
    <property type="entry name" value="CdaR-like_regulators"/>
</dbReference>
<dbReference type="EMBL" id="CP132968">
    <property type="protein sequence ID" value="WMD16870.1"/>
    <property type="molecule type" value="Genomic_DNA"/>
</dbReference>
<evidence type="ECO:0000313" key="3">
    <source>
        <dbReference type="EMBL" id="WMD16870.1"/>
    </source>
</evidence>
<feature type="domain" description="PucR C-terminal helix-turn-helix" evidence="2">
    <location>
        <begin position="302"/>
        <end position="356"/>
    </location>
</feature>
<organism evidence="3 4">
    <name type="scientific">Anaerostipes hadrus</name>
    <dbReference type="NCBI Taxonomy" id="649756"/>
    <lineage>
        <taxon>Bacteria</taxon>
        <taxon>Bacillati</taxon>
        <taxon>Bacillota</taxon>
        <taxon>Clostridia</taxon>
        <taxon>Lachnospirales</taxon>
        <taxon>Lachnospiraceae</taxon>
        <taxon>Anaerostipes</taxon>
    </lineage>
</organism>
<reference evidence="3" key="1">
    <citation type="submission" date="2023-08" db="EMBL/GenBank/DDBJ databases">
        <title>Complete Genome Sequences of butyrate producing Anaerostipes hadrus strains BA1 and GIF7 isolated from the terminal ileum of a healthy lean male.</title>
        <authorList>
            <person name="Low A."/>
            <person name="Sheludchenko M."/>
            <person name="Cheng H.E."/>
            <person name="Koh X.Q."/>
            <person name="Lee J."/>
        </authorList>
    </citation>
    <scope>NUCLEOTIDE SEQUENCE</scope>
    <source>
        <strain evidence="3">BA1</strain>
    </source>
</reference>
<evidence type="ECO:0000259" key="2">
    <source>
        <dbReference type="Pfam" id="PF13556"/>
    </source>
</evidence>
<dbReference type="AlphaFoldDB" id="A0AAQ3JIY5"/>
<gene>
    <name evidence="3" type="ORF">RBI15_01865</name>
</gene>
<dbReference type="PANTHER" id="PTHR33744">
    <property type="entry name" value="CARBOHYDRATE DIACID REGULATOR"/>
    <property type="match status" value="1"/>
</dbReference>
<dbReference type="Pfam" id="PF13556">
    <property type="entry name" value="HTH_30"/>
    <property type="match status" value="1"/>
</dbReference>
<dbReference type="GeneID" id="92740113"/>
<dbReference type="RefSeq" id="WP_306857289.1">
    <property type="nucleotide sequence ID" value="NZ_CP132968.1"/>
</dbReference>
<dbReference type="Gene3D" id="1.10.10.2840">
    <property type="entry name" value="PucR C-terminal helix-turn-helix domain"/>
    <property type="match status" value="1"/>
</dbReference>